<dbReference type="InterPro" id="IPR042266">
    <property type="entry name" value="PPPDE_sf"/>
</dbReference>
<organism evidence="5 6">
    <name type="scientific">Polarella glacialis</name>
    <name type="common">Dinoflagellate</name>
    <dbReference type="NCBI Taxonomy" id="89957"/>
    <lineage>
        <taxon>Eukaryota</taxon>
        <taxon>Sar</taxon>
        <taxon>Alveolata</taxon>
        <taxon>Dinophyceae</taxon>
        <taxon>Suessiales</taxon>
        <taxon>Suessiaceae</taxon>
        <taxon>Polarella</taxon>
    </lineage>
</organism>
<name>A0A813JTQ1_POLGL</name>
<proteinExistence type="inferred from homology"/>
<dbReference type="GO" id="GO:0008233">
    <property type="term" value="F:peptidase activity"/>
    <property type="evidence" value="ECO:0007669"/>
    <property type="project" value="UniProtKB-KW"/>
</dbReference>
<evidence type="ECO:0000313" key="6">
    <source>
        <dbReference type="Proteomes" id="UP000626109"/>
    </source>
</evidence>
<comment type="similarity">
    <text evidence="1">Belongs to the DeSI family.</text>
</comment>
<dbReference type="PANTHER" id="PTHR12378:SF7">
    <property type="entry name" value="DESUMOYLATING ISOPEPTIDASE 1"/>
    <property type="match status" value="1"/>
</dbReference>
<accession>A0A813JTQ1</accession>
<feature type="domain" description="PPPDE" evidence="4">
    <location>
        <begin position="25"/>
        <end position="123"/>
    </location>
</feature>
<dbReference type="SMART" id="SM01179">
    <property type="entry name" value="DUF862"/>
    <property type="match status" value="1"/>
</dbReference>
<dbReference type="PROSITE" id="PS00018">
    <property type="entry name" value="EF_HAND_1"/>
    <property type="match status" value="1"/>
</dbReference>
<gene>
    <name evidence="5" type="ORF">PGLA2088_LOCUS23333</name>
</gene>
<protein>
    <recommendedName>
        <fullName evidence="4">PPPDE domain-containing protein</fullName>
    </recommendedName>
</protein>
<dbReference type="InterPro" id="IPR018247">
    <property type="entry name" value="EF_Hand_1_Ca_BS"/>
</dbReference>
<evidence type="ECO:0000259" key="4">
    <source>
        <dbReference type="PROSITE" id="PS51858"/>
    </source>
</evidence>
<feature type="non-terminal residue" evidence="5">
    <location>
        <position position="1"/>
    </location>
</feature>
<sequence length="123" mass="13940">AMDSSGSGEVGYAEFVAFCVGRRKREVVLHMYDLSKGGAIQAPWLFGDGLQRLWHTGIVVFGREYFFSSDAIYDIPGKTSFGTPTKVISLGHTFWQQDELHDFIVSDLKPMFHRDTYDIINKN</sequence>
<dbReference type="Proteomes" id="UP000626109">
    <property type="component" value="Unassembled WGS sequence"/>
</dbReference>
<keyword evidence="3" id="KW-0378">Hydrolase</keyword>
<dbReference type="PANTHER" id="PTHR12378">
    <property type="entry name" value="DESUMOYLATING ISOPEPTIDASE"/>
    <property type="match status" value="1"/>
</dbReference>
<dbReference type="GO" id="GO:0070646">
    <property type="term" value="P:protein modification by small protein removal"/>
    <property type="evidence" value="ECO:0007669"/>
    <property type="project" value="TreeGrafter"/>
</dbReference>
<evidence type="ECO:0000313" key="5">
    <source>
        <dbReference type="EMBL" id="CAE8683196.1"/>
    </source>
</evidence>
<dbReference type="EMBL" id="CAJNNW010026170">
    <property type="protein sequence ID" value="CAE8683196.1"/>
    <property type="molecule type" value="Genomic_DNA"/>
</dbReference>
<reference evidence="5" key="1">
    <citation type="submission" date="2021-02" db="EMBL/GenBank/DDBJ databases">
        <authorList>
            <person name="Dougan E. K."/>
            <person name="Rhodes N."/>
            <person name="Thang M."/>
            <person name="Chan C."/>
        </authorList>
    </citation>
    <scope>NUCLEOTIDE SEQUENCE</scope>
</reference>
<dbReference type="Pfam" id="PF05903">
    <property type="entry name" value="Peptidase_C97"/>
    <property type="match status" value="1"/>
</dbReference>
<dbReference type="PROSITE" id="PS51858">
    <property type="entry name" value="PPPDE"/>
    <property type="match status" value="1"/>
</dbReference>
<keyword evidence="2" id="KW-0645">Protease</keyword>
<dbReference type="Gene3D" id="3.90.1720.30">
    <property type="entry name" value="PPPDE domains"/>
    <property type="match status" value="1"/>
</dbReference>
<comment type="caution">
    <text evidence="5">The sequence shown here is derived from an EMBL/GenBank/DDBJ whole genome shotgun (WGS) entry which is preliminary data.</text>
</comment>
<feature type="non-terminal residue" evidence="5">
    <location>
        <position position="123"/>
    </location>
</feature>
<dbReference type="InterPro" id="IPR008580">
    <property type="entry name" value="PPPDE_dom"/>
</dbReference>
<dbReference type="AlphaFoldDB" id="A0A813JTQ1"/>
<evidence type="ECO:0000256" key="1">
    <source>
        <dbReference type="ARBA" id="ARBA00008140"/>
    </source>
</evidence>
<evidence type="ECO:0000256" key="2">
    <source>
        <dbReference type="ARBA" id="ARBA00022670"/>
    </source>
</evidence>
<dbReference type="GO" id="GO:0006508">
    <property type="term" value="P:proteolysis"/>
    <property type="evidence" value="ECO:0007669"/>
    <property type="project" value="UniProtKB-KW"/>
</dbReference>
<evidence type="ECO:0000256" key="3">
    <source>
        <dbReference type="ARBA" id="ARBA00022801"/>
    </source>
</evidence>